<dbReference type="EMBL" id="JAGFBR010000017">
    <property type="protein sequence ID" value="KAH0452684.1"/>
    <property type="molecule type" value="Genomic_DNA"/>
</dbReference>
<evidence type="ECO:0000256" key="1">
    <source>
        <dbReference type="SAM" id="SignalP"/>
    </source>
</evidence>
<keyword evidence="1" id="KW-0732">Signal</keyword>
<organism evidence="2 3">
    <name type="scientific">Dendrobium chrysotoxum</name>
    <name type="common">Orchid</name>
    <dbReference type="NCBI Taxonomy" id="161865"/>
    <lineage>
        <taxon>Eukaryota</taxon>
        <taxon>Viridiplantae</taxon>
        <taxon>Streptophyta</taxon>
        <taxon>Embryophyta</taxon>
        <taxon>Tracheophyta</taxon>
        <taxon>Spermatophyta</taxon>
        <taxon>Magnoliopsida</taxon>
        <taxon>Liliopsida</taxon>
        <taxon>Asparagales</taxon>
        <taxon>Orchidaceae</taxon>
        <taxon>Epidendroideae</taxon>
        <taxon>Malaxideae</taxon>
        <taxon>Dendrobiinae</taxon>
        <taxon>Dendrobium</taxon>
    </lineage>
</organism>
<dbReference type="AlphaFoldDB" id="A0AAV7FSX7"/>
<evidence type="ECO:0000313" key="2">
    <source>
        <dbReference type="EMBL" id="KAH0452684.1"/>
    </source>
</evidence>
<comment type="caution">
    <text evidence="2">The sequence shown here is derived from an EMBL/GenBank/DDBJ whole genome shotgun (WGS) entry which is preliminary data.</text>
</comment>
<protein>
    <submittedName>
        <fullName evidence="2">Uncharacterized protein</fullName>
    </submittedName>
</protein>
<accession>A0AAV7FSX7</accession>
<reference evidence="2 3" key="1">
    <citation type="journal article" date="2021" name="Hortic Res">
        <title>Chromosome-scale assembly of the Dendrobium chrysotoxum genome enhances the understanding of orchid evolution.</title>
        <authorList>
            <person name="Zhang Y."/>
            <person name="Zhang G.Q."/>
            <person name="Zhang D."/>
            <person name="Liu X.D."/>
            <person name="Xu X.Y."/>
            <person name="Sun W.H."/>
            <person name="Yu X."/>
            <person name="Zhu X."/>
            <person name="Wang Z.W."/>
            <person name="Zhao X."/>
            <person name="Zhong W.Y."/>
            <person name="Chen H."/>
            <person name="Yin W.L."/>
            <person name="Huang T."/>
            <person name="Niu S.C."/>
            <person name="Liu Z.J."/>
        </authorList>
    </citation>
    <scope>NUCLEOTIDE SEQUENCE [LARGE SCALE GENOMIC DNA]</scope>
    <source>
        <strain evidence="2">Lindl</strain>
    </source>
</reference>
<feature type="chain" id="PRO_5043406434" evidence="1">
    <location>
        <begin position="19"/>
        <end position="100"/>
    </location>
</feature>
<evidence type="ECO:0000313" key="3">
    <source>
        <dbReference type="Proteomes" id="UP000775213"/>
    </source>
</evidence>
<keyword evidence="3" id="KW-1185">Reference proteome</keyword>
<gene>
    <name evidence="2" type="ORF">IEQ34_019983</name>
</gene>
<feature type="signal peptide" evidence="1">
    <location>
        <begin position="1"/>
        <end position="18"/>
    </location>
</feature>
<dbReference type="Proteomes" id="UP000775213">
    <property type="component" value="Unassembled WGS sequence"/>
</dbReference>
<proteinExistence type="predicted"/>
<name>A0AAV7FSX7_DENCH</name>
<sequence length="100" mass="10949">MIGASYVVLLGTTKAILCLPLLQLDLFAPNKKNKPHLPSNHTCQLLTNCLHVIFLIGHMSSDRATNPFPPLFLSLSSLSATPSLLRFCYSISNKPDSDKP</sequence>